<dbReference type="PANTHER" id="PTHR11474">
    <property type="entry name" value="TYROSINASE FAMILY MEMBER"/>
    <property type="match status" value="1"/>
</dbReference>
<dbReference type="PANTHER" id="PTHR11474:SF126">
    <property type="entry name" value="TYROSINASE-LIKE PROTEIN TYR-1-RELATED"/>
    <property type="match status" value="1"/>
</dbReference>
<gene>
    <name evidence="3" type="ORF">PACLA_8A011201</name>
</gene>
<accession>A0A7D9D8S5</accession>
<name>A0A7D9D8S5_PARCT</name>
<dbReference type="InterPro" id="IPR050316">
    <property type="entry name" value="Tyrosinase/Hemocyanin"/>
</dbReference>
<evidence type="ECO:0000313" key="4">
    <source>
        <dbReference type="Proteomes" id="UP001152795"/>
    </source>
</evidence>
<comment type="caution">
    <text evidence="3">The sequence shown here is derived from an EMBL/GenBank/DDBJ whole genome shotgun (WGS) entry which is preliminary data.</text>
</comment>
<keyword evidence="2" id="KW-0186">Copper</keyword>
<proteinExistence type="predicted"/>
<dbReference type="GO" id="GO:0046872">
    <property type="term" value="F:metal ion binding"/>
    <property type="evidence" value="ECO:0007669"/>
    <property type="project" value="UniProtKB-KW"/>
</dbReference>
<dbReference type="Proteomes" id="UP001152795">
    <property type="component" value="Unassembled WGS sequence"/>
</dbReference>
<sequence>MHRYTKGQSSLSSGLEYMFDDLIFNSTKGARLNARKAVIVFSENQLDVDQKIYWDNLSNQLGVEIVFIGVQKQTGAQSLRVTGILSLMYMENVNTLKEIGKLLGTEIPPQCQTGKVVYDHCRRRCKCVNGKLVNCCRVRTQFTEMTEEERARYIQVIKTASTNPLFKKRYEAFLTVHKTIFRTGIHQATFFLPWHRWYILQYENLLREIDCSITVPYWESAEEANDALASDMWITGDHGFGGNGTGSSSCVQDGPFRAEVWSVIESAGGGCLTRNFNGRFPDCITVMEALLEFSNVSSFEDFEYFLHREFHDAVHCVIGGQMCTDNSASAPEFFLHHGFVDKLWSDWQRQSKEHTKNEHFTSQTVMMPATNHLPKDLLNVREQPGCVCVQYRDPGDEIYQTLLAFSKKQIEDLPRVQLPPYPARARKLFDVTEKDIQQMEKIRSFLQPVNVLREEELTGQDRILGFKKEDLAKEWARGM</sequence>
<dbReference type="Gene3D" id="1.10.1280.10">
    <property type="entry name" value="Di-copper center containing domain from catechol oxidase"/>
    <property type="match status" value="1"/>
</dbReference>
<dbReference type="InterPro" id="IPR008922">
    <property type="entry name" value="Di-copper_centre_dom_sf"/>
</dbReference>
<evidence type="ECO:0000256" key="1">
    <source>
        <dbReference type="ARBA" id="ARBA00022723"/>
    </source>
</evidence>
<keyword evidence="1" id="KW-0479">Metal-binding</keyword>
<keyword evidence="4" id="KW-1185">Reference proteome</keyword>
<protein>
    <submittedName>
        <fullName evidence="3">Tyrosinase-like isoform X2</fullName>
    </submittedName>
</protein>
<dbReference type="InterPro" id="IPR036465">
    <property type="entry name" value="vWFA_dom_sf"/>
</dbReference>
<reference evidence="3" key="1">
    <citation type="submission" date="2020-04" db="EMBL/GenBank/DDBJ databases">
        <authorList>
            <person name="Alioto T."/>
            <person name="Alioto T."/>
            <person name="Gomez Garrido J."/>
        </authorList>
    </citation>
    <scope>NUCLEOTIDE SEQUENCE</scope>
    <source>
        <strain evidence="3">A484AB</strain>
    </source>
</reference>
<dbReference type="EMBL" id="CACRXK020000129">
    <property type="protein sequence ID" value="CAB3978633.1"/>
    <property type="molecule type" value="Genomic_DNA"/>
</dbReference>
<dbReference type="GO" id="GO:0016491">
    <property type="term" value="F:oxidoreductase activity"/>
    <property type="evidence" value="ECO:0007669"/>
    <property type="project" value="InterPro"/>
</dbReference>
<dbReference type="AlphaFoldDB" id="A0A7D9D8S5"/>
<dbReference type="OrthoDB" id="6132182at2759"/>
<evidence type="ECO:0000313" key="3">
    <source>
        <dbReference type="EMBL" id="CAB3978633.1"/>
    </source>
</evidence>
<dbReference type="Pfam" id="PF00264">
    <property type="entry name" value="Tyrosinase"/>
    <property type="match status" value="1"/>
</dbReference>
<dbReference type="PRINTS" id="PR00092">
    <property type="entry name" value="TYROSINASE"/>
</dbReference>
<dbReference type="InterPro" id="IPR002227">
    <property type="entry name" value="Tyrosinase_Cu-bd"/>
</dbReference>
<evidence type="ECO:0000256" key="2">
    <source>
        <dbReference type="ARBA" id="ARBA00023008"/>
    </source>
</evidence>
<dbReference type="SUPFAM" id="SSF53300">
    <property type="entry name" value="vWA-like"/>
    <property type="match status" value="1"/>
</dbReference>
<dbReference type="SUPFAM" id="SSF48056">
    <property type="entry name" value="Di-copper centre-containing domain"/>
    <property type="match status" value="1"/>
</dbReference>
<organism evidence="3 4">
    <name type="scientific">Paramuricea clavata</name>
    <name type="common">Red gorgonian</name>
    <name type="synonym">Violescent sea-whip</name>
    <dbReference type="NCBI Taxonomy" id="317549"/>
    <lineage>
        <taxon>Eukaryota</taxon>
        <taxon>Metazoa</taxon>
        <taxon>Cnidaria</taxon>
        <taxon>Anthozoa</taxon>
        <taxon>Octocorallia</taxon>
        <taxon>Malacalcyonacea</taxon>
        <taxon>Plexauridae</taxon>
        <taxon>Paramuricea</taxon>
    </lineage>
</organism>